<protein>
    <recommendedName>
        <fullName evidence="6">Prenyltransferase</fullName>
    </recommendedName>
</protein>
<name>A0A2X0IEZ4_9ACTN</name>
<sequence>MNHDSMYWRKFDSHRSEGNMPGSFKFSSAQFLADIQATAHAIGADYCPETTRRMLDTFTDGFHNGAVLWRTTSKPSGALNYRFYERRSTDTVAIATRAGLLNATDPVARLIKTWSGLYADSAELCDFDAAAGLVKTWVFLGGMRPVTDLLVVPGVPEGIRRHEGTFDKLGLTSVRHVAVDYQHQSVNLYFRTAKGFSPTQAQRFLSLTGAELPTAAVLEDIREFTAPSGYTFSVTMTGATGKIERVGIYALKLPAGRFPTIGDRLEEFFRAAPSRDDEEMNAIAWSFGAEGMQYLKAERSYCGRLVELMQEWASPMTDIGSRA</sequence>
<keyword evidence="2" id="KW-0637">Prenyltransferase</keyword>
<reference evidence="4 5" key="1">
    <citation type="submission" date="2018-06" db="EMBL/GenBank/DDBJ databases">
        <title>Streptacidiphilus pinicola sp. nov., isolated from pine grove soil.</title>
        <authorList>
            <person name="Roh S.G."/>
            <person name="Park S."/>
            <person name="Kim M.-K."/>
            <person name="Yun B.-R."/>
            <person name="Park J."/>
            <person name="Kim M.J."/>
            <person name="Kim Y.S."/>
            <person name="Kim S.B."/>
        </authorList>
    </citation>
    <scope>NUCLEOTIDE SEQUENCE [LARGE SCALE GENOMIC DNA]</scope>
    <source>
        <strain evidence="4 5">MMS16-CNU450</strain>
    </source>
</reference>
<evidence type="ECO:0000256" key="3">
    <source>
        <dbReference type="ARBA" id="ARBA00022679"/>
    </source>
</evidence>
<dbReference type="Pfam" id="PF11468">
    <property type="entry name" value="PTase_Orf2"/>
    <property type="match status" value="1"/>
</dbReference>
<evidence type="ECO:0000256" key="2">
    <source>
        <dbReference type="ARBA" id="ARBA00022602"/>
    </source>
</evidence>
<evidence type="ECO:0000313" key="4">
    <source>
        <dbReference type="EMBL" id="RAG82183.1"/>
    </source>
</evidence>
<proteinExistence type="inferred from homology"/>
<keyword evidence="5" id="KW-1185">Reference proteome</keyword>
<evidence type="ECO:0008006" key="6">
    <source>
        <dbReference type="Google" id="ProtNLM"/>
    </source>
</evidence>
<gene>
    <name evidence="4" type="ORF">DN069_28980</name>
</gene>
<dbReference type="InterPro" id="IPR033964">
    <property type="entry name" value="ABBA"/>
</dbReference>
<accession>A0A2X0IEZ4</accession>
<comment type="caution">
    <text evidence="4">The sequence shown here is derived from an EMBL/GenBank/DDBJ whole genome shotgun (WGS) entry which is preliminary data.</text>
</comment>
<dbReference type="Proteomes" id="UP000248889">
    <property type="component" value="Unassembled WGS sequence"/>
</dbReference>
<comment type="similarity">
    <text evidence="1">Belongs to the aromatic prenyltransferase family.</text>
</comment>
<dbReference type="SFLD" id="SFLDS00036">
    <property type="entry name" value="Aromatic_Prenyltransferase"/>
    <property type="match status" value="1"/>
</dbReference>
<keyword evidence="3" id="KW-0808">Transferase</keyword>
<dbReference type="GO" id="GO:0004659">
    <property type="term" value="F:prenyltransferase activity"/>
    <property type="evidence" value="ECO:0007669"/>
    <property type="project" value="UniProtKB-KW"/>
</dbReference>
<dbReference type="SFLD" id="SFLDG01163">
    <property type="entry name" value="II"/>
    <property type="match status" value="1"/>
</dbReference>
<dbReference type="SUPFAM" id="SSF143492">
    <property type="entry name" value="Prenyltransferase-like"/>
    <property type="match status" value="1"/>
</dbReference>
<organism evidence="4 5">
    <name type="scientific">Streptacidiphilus pinicola</name>
    <dbReference type="NCBI Taxonomy" id="2219663"/>
    <lineage>
        <taxon>Bacteria</taxon>
        <taxon>Bacillati</taxon>
        <taxon>Actinomycetota</taxon>
        <taxon>Actinomycetes</taxon>
        <taxon>Kitasatosporales</taxon>
        <taxon>Streptomycetaceae</taxon>
        <taxon>Streptacidiphilus</taxon>
    </lineage>
</organism>
<dbReference type="AlphaFoldDB" id="A0A2X0IEZ4"/>
<evidence type="ECO:0000313" key="5">
    <source>
        <dbReference type="Proteomes" id="UP000248889"/>
    </source>
</evidence>
<dbReference type="InterPro" id="IPR020965">
    <property type="entry name" value="Prenyltransferase_CloQ"/>
</dbReference>
<dbReference type="InterPro" id="IPR036239">
    <property type="entry name" value="PrenylTrfase-like_sf"/>
</dbReference>
<dbReference type="EMBL" id="QKYN01000121">
    <property type="protein sequence ID" value="RAG82183.1"/>
    <property type="molecule type" value="Genomic_DNA"/>
</dbReference>
<evidence type="ECO:0000256" key="1">
    <source>
        <dbReference type="ARBA" id="ARBA00005368"/>
    </source>
</evidence>